<comment type="subcellular location">
    <subcellularLocation>
        <location evidence="1">Membrane</location>
        <topology evidence="1">Multi-pass membrane protein</topology>
    </subcellularLocation>
</comment>
<accession>A0A0J8V709</accession>
<feature type="domain" description="EamA" evidence="6">
    <location>
        <begin position="9"/>
        <end position="135"/>
    </location>
</feature>
<evidence type="ECO:0000256" key="2">
    <source>
        <dbReference type="ARBA" id="ARBA00022692"/>
    </source>
</evidence>
<feature type="transmembrane region" description="Helical" evidence="5">
    <location>
        <begin position="289"/>
        <end position="308"/>
    </location>
</feature>
<feature type="transmembrane region" description="Helical" evidence="5">
    <location>
        <begin position="254"/>
        <end position="277"/>
    </location>
</feature>
<feature type="transmembrane region" description="Helical" evidence="5">
    <location>
        <begin position="35"/>
        <end position="57"/>
    </location>
</feature>
<protein>
    <submittedName>
        <fullName evidence="7">EamA family transporter</fullName>
    </submittedName>
</protein>
<dbReference type="AlphaFoldDB" id="A0A0J8V709"/>
<dbReference type="SUPFAM" id="SSF103481">
    <property type="entry name" value="Multidrug resistance efflux transporter EmrE"/>
    <property type="match status" value="2"/>
</dbReference>
<feature type="transmembrane region" description="Helical" evidence="5">
    <location>
        <begin position="149"/>
        <end position="167"/>
    </location>
</feature>
<dbReference type="OrthoDB" id="6019878at2"/>
<organism evidence="7 8">
    <name type="scientific">Photobacterium swingsii</name>
    <dbReference type="NCBI Taxonomy" id="680026"/>
    <lineage>
        <taxon>Bacteria</taxon>
        <taxon>Pseudomonadati</taxon>
        <taxon>Pseudomonadota</taxon>
        <taxon>Gammaproteobacteria</taxon>
        <taxon>Vibrionales</taxon>
        <taxon>Vibrionaceae</taxon>
        <taxon>Photobacterium</taxon>
    </lineage>
</organism>
<reference evidence="7 8" key="1">
    <citation type="submission" date="2018-01" db="EMBL/GenBank/DDBJ databases">
        <title>Whole genome sequencing of Histamine producing bacteria.</title>
        <authorList>
            <person name="Butler K."/>
        </authorList>
    </citation>
    <scope>NUCLEOTIDE SEQUENCE [LARGE SCALE GENOMIC DNA]</scope>
    <source>
        <strain evidence="7 8">DSM 24669</strain>
    </source>
</reference>
<keyword evidence="2 5" id="KW-0812">Transmembrane</keyword>
<evidence type="ECO:0000256" key="5">
    <source>
        <dbReference type="SAM" id="Phobius"/>
    </source>
</evidence>
<feature type="transmembrane region" description="Helical" evidence="5">
    <location>
        <begin position="179"/>
        <end position="201"/>
    </location>
</feature>
<feature type="transmembrane region" description="Helical" evidence="5">
    <location>
        <begin position="69"/>
        <end position="86"/>
    </location>
</feature>
<feature type="transmembrane region" description="Helical" evidence="5">
    <location>
        <begin position="121"/>
        <end position="137"/>
    </location>
</feature>
<proteinExistence type="predicted"/>
<gene>
    <name evidence="7" type="ORF">C9I94_18505</name>
</gene>
<dbReference type="Proteomes" id="UP000240481">
    <property type="component" value="Unassembled WGS sequence"/>
</dbReference>
<feature type="transmembrane region" description="Helical" evidence="5">
    <location>
        <begin position="92"/>
        <end position="109"/>
    </location>
</feature>
<dbReference type="InterPro" id="IPR000620">
    <property type="entry name" value="EamA_dom"/>
</dbReference>
<dbReference type="Pfam" id="PF00892">
    <property type="entry name" value="EamA"/>
    <property type="match status" value="1"/>
</dbReference>
<evidence type="ECO:0000259" key="6">
    <source>
        <dbReference type="Pfam" id="PF00892"/>
    </source>
</evidence>
<evidence type="ECO:0000313" key="8">
    <source>
        <dbReference type="Proteomes" id="UP000240481"/>
    </source>
</evidence>
<dbReference type="STRING" id="680026.AB733_23430"/>
<sequence>MTTDYRPTLFMVASTFTLSLNGVLAKWLSHTFTAEWLSFLRFAIPAIILFIFLAFQHWQLPPRNMWKGLLIRALCISASQWCFLYAIDHLTLVETVVLFSTGPLFIPLLEKLFFNTSIKPATFLNLTLMFIGVMLQAGNPQGFELKPELLIGLAAGIFNAGSQLSLYRASKGSLSPSALNAWTFSLAALILLPLVATSAVPSQEVFMHIAPWLQIGELGGLTTHVSTFAVPAMLLLLALCIINTQVMRAKAYRLAESGSQLAPLIFTNLLFTVVWQVTLFEQAMPWNKVAGVSIIVFASLLHTFLPIMKKRVTLDPAR</sequence>
<evidence type="ECO:0000256" key="3">
    <source>
        <dbReference type="ARBA" id="ARBA00022989"/>
    </source>
</evidence>
<comment type="caution">
    <text evidence="7">The sequence shown here is derived from an EMBL/GenBank/DDBJ whole genome shotgun (WGS) entry which is preliminary data.</text>
</comment>
<dbReference type="RefSeq" id="WP_048900970.1">
    <property type="nucleotide sequence ID" value="NZ_AP024853.1"/>
</dbReference>
<keyword evidence="4 5" id="KW-0472">Membrane</keyword>
<evidence type="ECO:0000256" key="4">
    <source>
        <dbReference type="ARBA" id="ARBA00023136"/>
    </source>
</evidence>
<evidence type="ECO:0000313" key="7">
    <source>
        <dbReference type="EMBL" id="PSW22775.1"/>
    </source>
</evidence>
<feature type="transmembrane region" description="Helical" evidence="5">
    <location>
        <begin position="221"/>
        <end position="242"/>
    </location>
</feature>
<dbReference type="PANTHER" id="PTHR22911:SF6">
    <property type="entry name" value="SOLUTE CARRIER FAMILY 35 MEMBER G1"/>
    <property type="match status" value="1"/>
</dbReference>
<evidence type="ECO:0000256" key="1">
    <source>
        <dbReference type="ARBA" id="ARBA00004141"/>
    </source>
</evidence>
<dbReference type="GO" id="GO:0016020">
    <property type="term" value="C:membrane"/>
    <property type="evidence" value="ECO:0007669"/>
    <property type="project" value="UniProtKB-SubCell"/>
</dbReference>
<dbReference type="EMBL" id="PYLZ01000011">
    <property type="protein sequence ID" value="PSW22775.1"/>
    <property type="molecule type" value="Genomic_DNA"/>
</dbReference>
<dbReference type="PANTHER" id="PTHR22911">
    <property type="entry name" value="ACYL-MALONYL CONDENSING ENZYME-RELATED"/>
    <property type="match status" value="1"/>
</dbReference>
<name>A0A0J8V709_9GAMM</name>
<dbReference type="InterPro" id="IPR037185">
    <property type="entry name" value="EmrE-like"/>
</dbReference>
<keyword evidence="3 5" id="KW-1133">Transmembrane helix</keyword>
<keyword evidence="8" id="KW-1185">Reference proteome</keyword>